<dbReference type="EMBL" id="CP022415">
    <property type="protein sequence ID" value="ASM71572.1"/>
    <property type="molecule type" value="Genomic_DNA"/>
</dbReference>
<accession>A0A221JXU3</accession>
<dbReference type="RefSeq" id="WP_089419601.1">
    <property type="nucleotide sequence ID" value="NZ_CP022415.1"/>
</dbReference>
<dbReference type="InterPro" id="IPR036188">
    <property type="entry name" value="FAD/NAD-bd_sf"/>
</dbReference>
<dbReference type="SUPFAM" id="SSF51905">
    <property type="entry name" value="FAD/NAD(P)-binding domain"/>
    <property type="match status" value="1"/>
</dbReference>
<evidence type="ECO:0000313" key="3">
    <source>
        <dbReference type="EMBL" id="ASM71572.1"/>
    </source>
</evidence>
<dbReference type="Gene3D" id="3.30.9.10">
    <property type="entry name" value="D-Amino Acid Oxidase, subunit A, domain 2"/>
    <property type="match status" value="1"/>
</dbReference>
<dbReference type="OrthoDB" id="9806601at2"/>
<evidence type="ECO:0000259" key="2">
    <source>
        <dbReference type="Pfam" id="PF01266"/>
    </source>
</evidence>
<sequence length="458" mass="49839">MNRGGRNAADRDPGLWTSDWSNTSYWLDGLSPPDVPQVDLPPTVDVLIVGSGYTGLNAAIETARGGRSTLVVEAETPGWGCSSRNGGQVGTGIKPSLAKLTSRHGADRAKAIRAEGDAALQWIEDRIVAENISCDFQRSGRIHAAHTPEAYEVLAREADLLRRTENTDVGMISRAEQRVELGTDTYHGAAVFAAHGALDPALYMRGLLQTALNAGAEVLAQTRVLDIVSGPQGHEVRTSRGVVRAREVIVATNGYTVGATPWHQRRVIPIGSYIIATEPLDPDLVDRLFPTGRVVTDTCKVIYYYRTSPDRRRVLFGGRVSAGETDPAVSGPRLHKAMCQIFPELRATRISHSWSGTVAYTFDELAHTGTHDGVHYAMGYCGSGVAMSSYLGMRMGQKVLGLAEGRTAFDDLSFPTRPFYTGRPWFLPAAVAWYRWRDGQQRKRAGQGARDRAEPAHG</sequence>
<organism evidence="3 4">
    <name type="scientific">Pseudosulfitobacter pseudonitzschiae</name>
    <dbReference type="NCBI Taxonomy" id="1402135"/>
    <lineage>
        <taxon>Bacteria</taxon>
        <taxon>Pseudomonadati</taxon>
        <taxon>Pseudomonadota</taxon>
        <taxon>Alphaproteobacteria</taxon>
        <taxon>Rhodobacterales</taxon>
        <taxon>Roseobacteraceae</taxon>
        <taxon>Pseudosulfitobacter</taxon>
    </lineage>
</organism>
<dbReference type="GO" id="GO:0005737">
    <property type="term" value="C:cytoplasm"/>
    <property type="evidence" value="ECO:0007669"/>
    <property type="project" value="TreeGrafter"/>
</dbReference>
<proteinExistence type="predicted"/>
<dbReference type="PANTHER" id="PTHR13847">
    <property type="entry name" value="SARCOSINE DEHYDROGENASE-RELATED"/>
    <property type="match status" value="1"/>
</dbReference>
<dbReference type="Proteomes" id="UP000199754">
    <property type="component" value="Chromosome"/>
</dbReference>
<protein>
    <submittedName>
        <fullName evidence="3">Gamma-glutamylputrescine oxidoreductase</fullName>
        <ecNumber evidence="3">1.4.3.-</ecNumber>
    </submittedName>
</protein>
<gene>
    <name evidence="3" type="primary">puuB</name>
    <name evidence="3" type="ORF">SULPSESMR1_00741</name>
</gene>
<keyword evidence="4" id="KW-1185">Reference proteome</keyword>
<dbReference type="Pfam" id="PF01266">
    <property type="entry name" value="DAO"/>
    <property type="match status" value="1"/>
</dbReference>
<dbReference type="PANTHER" id="PTHR13847:SF281">
    <property type="entry name" value="FAD DEPENDENT OXIDOREDUCTASE DOMAIN-CONTAINING PROTEIN"/>
    <property type="match status" value="1"/>
</dbReference>
<dbReference type="KEGG" id="spse:SULPSESMR1_00741"/>
<keyword evidence="1 3" id="KW-0560">Oxidoreductase</keyword>
<reference evidence="3 4" key="1">
    <citation type="submission" date="2017-07" db="EMBL/GenBank/DDBJ databases">
        <title>Genome Sequence of Sulfitobacter pseudonitzschiae Strain SMR1 Isolated from a culture of the Diatom Skeletonema marinoi.</title>
        <authorList>
            <person name="Topel M."/>
            <person name="Pinder M.I.M."/>
            <person name="Johansson O.N."/>
            <person name="Kourtchenko O."/>
            <person name="Godhe A."/>
            <person name="Clarke A.K."/>
        </authorList>
    </citation>
    <scope>NUCLEOTIDE SEQUENCE [LARGE SCALE GENOMIC DNA]</scope>
    <source>
        <strain evidence="3 4">SMR1</strain>
    </source>
</reference>
<dbReference type="GO" id="GO:0016491">
    <property type="term" value="F:oxidoreductase activity"/>
    <property type="evidence" value="ECO:0007669"/>
    <property type="project" value="UniProtKB-KW"/>
</dbReference>
<feature type="domain" description="FAD dependent oxidoreductase" evidence="2">
    <location>
        <begin position="45"/>
        <end position="395"/>
    </location>
</feature>
<name>A0A221JXU3_9RHOB</name>
<dbReference type="Gene3D" id="3.50.50.60">
    <property type="entry name" value="FAD/NAD(P)-binding domain"/>
    <property type="match status" value="1"/>
</dbReference>
<evidence type="ECO:0000313" key="4">
    <source>
        <dbReference type="Proteomes" id="UP000199754"/>
    </source>
</evidence>
<dbReference type="AlphaFoldDB" id="A0A221JXU3"/>
<dbReference type="EC" id="1.4.3.-" evidence="3"/>
<evidence type="ECO:0000256" key="1">
    <source>
        <dbReference type="ARBA" id="ARBA00023002"/>
    </source>
</evidence>
<dbReference type="InterPro" id="IPR006076">
    <property type="entry name" value="FAD-dep_OxRdtase"/>
</dbReference>